<evidence type="ECO:0000313" key="3">
    <source>
        <dbReference type="Proteomes" id="UP000248616"/>
    </source>
</evidence>
<reference evidence="3" key="1">
    <citation type="submission" date="2017-03" db="EMBL/GenBank/DDBJ databases">
        <authorList>
            <person name="Safronova V.I."/>
            <person name="Sazanova A.L."/>
            <person name="Chirak E.R."/>
        </authorList>
    </citation>
    <scope>NUCLEOTIDE SEQUENCE [LARGE SCALE GENOMIC DNA]</scope>
    <source>
        <strain evidence="3">Ach-343</strain>
    </source>
</reference>
<organism evidence="2 3">
    <name type="scientific">Mesorhizobium kowhaii</name>
    <dbReference type="NCBI Taxonomy" id="1300272"/>
    <lineage>
        <taxon>Bacteria</taxon>
        <taxon>Pseudomonadati</taxon>
        <taxon>Pseudomonadota</taxon>
        <taxon>Alphaproteobacteria</taxon>
        <taxon>Hyphomicrobiales</taxon>
        <taxon>Phyllobacteriaceae</taxon>
        <taxon>Mesorhizobium</taxon>
    </lineage>
</organism>
<dbReference type="Proteomes" id="UP000248616">
    <property type="component" value="Unassembled WGS sequence"/>
</dbReference>
<dbReference type="AlphaFoldDB" id="A0A2W7DUZ1"/>
<evidence type="ECO:0000313" key="2">
    <source>
        <dbReference type="EMBL" id="PZV35016.1"/>
    </source>
</evidence>
<sequence>MRAIDQSRFLCLIGDLTGCDDIDGRTDQEQVERTDRARAGPAETACAMKTSSSTETDGRKK</sequence>
<gene>
    <name evidence="2" type="ORF">B5V02_28465</name>
</gene>
<keyword evidence="3" id="KW-1185">Reference proteome</keyword>
<protein>
    <submittedName>
        <fullName evidence="2">Uncharacterized protein</fullName>
    </submittedName>
</protein>
<comment type="caution">
    <text evidence="2">The sequence shown here is derived from an EMBL/GenBank/DDBJ whole genome shotgun (WGS) entry which is preliminary data.</text>
</comment>
<feature type="region of interest" description="Disordered" evidence="1">
    <location>
        <begin position="21"/>
        <end position="61"/>
    </location>
</feature>
<proteinExistence type="predicted"/>
<name>A0A2W7DUZ1_9HYPH</name>
<feature type="compositionally biased region" description="Basic and acidic residues" evidence="1">
    <location>
        <begin position="22"/>
        <end position="38"/>
    </location>
</feature>
<accession>A0A2W7DUZ1</accession>
<evidence type="ECO:0000256" key="1">
    <source>
        <dbReference type="SAM" id="MobiDB-lite"/>
    </source>
</evidence>
<dbReference type="EMBL" id="MZXV01000062">
    <property type="protein sequence ID" value="PZV35016.1"/>
    <property type="molecule type" value="Genomic_DNA"/>
</dbReference>